<dbReference type="GO" id="GO:0046872">
    <property type="term" value="F:metal ion binding"/>
    <property type="evidence" value="ECO:0007669"/>
    <property type="project" value="UniProtKB-KW"/>
</dbReference>
<dbReference type="PANTHER" id="PTHR47990">
    <property type="entry name" value="2-OXOGLUTARATE (2OG) AND FE(II)-DEPENDENT OXYGENASE SUPERFAMILY PROTEIN-RELATED"/>
    <property type="match status" value="1"/>
</dbReference>
<dbReference type="Gene3D" id="2.60.120.330">
    <property type="entry name" value="B-lactam Antibiotic, Isopenicillin N Synthase, Chain"/>
    <property type="match status" value="1"/>
</dbReference>
<gene>
    <name evidence="4" type="ORF">BKCO1_810005</name>
</gene>
<keyword evidence="5" id="KW-1185">Reference proteome</keyword>
<organism evidence="4 5">
    <name type="scientific">Diplodia corticola</name>
    <dbReference type="NCBI Taxonomy" id="236234"/>
    <lineage>
        <taxon>Eukaryota</taxon>
        <taxon>Fungi</taxon>
        <taxon>Dikarya</taxon>
        <taxon>Ascomycota</taxon>
        <taxon>Pezizomycotina</taxon>
        <taxon>Dothideomycetes</taxon>
        <taxon>Dothideomycetes incertae sedis</taxon>
        <taxon>Botryosphaeriales</taxon>
        <taxon>Botryosphaeriaceae</taxon>
        <taxon>Diplodia</taxon>
    </lineage>
</organism>
<accession>A0A1J9QKM3</accession>
<dbReference type="FunFam" id="2.60.120.330:FF:000051">
    <property type="entry name" value="Clavaminate synthase-like protein"/>
    <property type="match status" value="1"/>
</dbReference>
<dbReference type="GeneID" id="31019743"/>
<dbReference type="STRING" id="236234.A0A1J9QKM3"/>
<keyword evidence="2" id="KW-0560">Oxidoreductase</keyword>
<protein>
    <submittedName>
        <fullName evidence="4">Iron ascorbate family oxidoreductase</fullName>
    </submittedName>
</protein>
<dbReference type="AlphaFoldDB" id="A0A1J9QKM3"/>
<dbReference type="Pfam" id="PF14226">
    <property type="entry name" value="DIOX_N"/>
    <property type="match status" value="1"/>
</dbReference>
<dbReference type="Pfam" id="PF03171">
    <property type="entry name" value="2OG-FeII_Oxy"/>
    <property type="match status" value="1"/>
</dbReference>
<proteinExistence type="inferred from homology"/>
<comment type="caution">
    <text evidence="4">The sequence shown here is derived from an EMBL/GenBank/DDBJ whole genome shotgun (WGS) entry which is preliminary data.</text>
</comment>
<dbReference type="GO" id="GO:0016491">
    <property type="term" value="F:oxidoreductase activity"/>
    <property type="evidence" value="ECO:0007669"/>
    <property type="project" value="UniProtKB-KW"/>
</dbReference>
<keyword evidence="2" id="KW-0479">Metal-binding</keyword>
<reference evidence="4 5" key="1">
    <citation type="submission" date="2016-10" db="EMBL/GenBank/DDBJ databases">
        <title>Proteomics and genomics reveal pathogen-plant mechanisms compatible with a hemibiotrophic lifestyle of Diplodia corticola.</title>
        <authorList>
            <person name="Fernandes I."/>
            <person name="De Jonge R."/>
            <person name="Van De Peer Y."/>
            <person name="Devreese B."/>
            <person name="Alves A."/>
            <person name="Esteves A.C."/>
        </authorList>
    </citation>
    <scope>NUCLEOTIDE SEQUENCE [LARGE SCALE GENOMIC DNA]</scope>
    <source>
        <strain evidence="4 5">CBS 112549</strain>
    </source>
</reference>
<evidence type="ECO:0000256" key="1">
    <source>
        <dbReference type="ARBA" id="ARBA00008056"/>
    </source>
</evidence>
<evidence type="ECO:0000313" key="4">
    <source>
        <dbReference type="EMBL" id="OJD29422.1"/>
    </source>
</evidence>
<dbReference type="InterPro" id="IPR050231">
    <property type="entry name" value="Iron_ascorbate_oxido_reductase"/>
</dbReference>
<dbReference type="InterPro" id="IPR044861">
    <property type="entry name" value="IPNS-like_FE2OG_OXY"/>
</dbReference>
<dbReference type="RefSeq" id="XP_020125682.1">
    <property type="nucleotide sequence ID" value="XM_020279480.1"/>
</dbReference>
<keyword evidence="2" id="KW-0408">Iron</keyword>
<dbReference type="Proteomes" id="UP000183809">
    <property type="component" value="Unassembled WGS sequence"/>
</dbReference>
<dbReference type="InterPro" id="IPR005123">
    <property type="entry name" value="Oxoglu/Fe-dep_dioxygenase_dom"/>
</dbReference>
<dbReference type="GO" id="GO:0044283">
    <property type="term" value="P:small molecule biosynthetic process"/>
    <property type="evidence" value="ECO:0007669"/>
    <property type="project" value="UniProtKB-ARBA"/>
</dbReference>
<dbReference type="EMBL" id="MNUE01000081">
    <property type="protein sequence ID" value="OJD29422.1"/>
    <property type="molecule type" value="Genomic_DNA"/>
</dbReference>
<dbReference type="SUPFAM" id="SSF51197">
    <property type="entry name" value="Clavaminate synthase-like"/>
    <property type="match status" value="1"/>
</dbReference>
<sequence>MAPALSPMTAAALNTTHPPRFAMSSTPALIPVIDVASPTAEVASQLLDAASTHGFVFVSNYGAILPPEHVRSLFELSRNFFKSPREVKAECSYQKGKNQGWVGMHTETLDPKSQKRGDFKEAFNIGEYTLSNQAPQPLPAPLAPHESQLGDFQARCHALCNHLLRLFGLALRIPASDGGDSWFATRHDRSAGPSGSILRLLYYPALPPIDSTDIRAGAHSDYGSVTLLFQQPRGQPGLEILTRDGAWAPVPVNPTGDDAQPPVLVNIGDLLSYWTDGLLKSTVHRVVFPPPEAHEVGEDRYSIAYFCHPVDDAKLVPVPSDVVKEQGGKEGAGERTTVLTAKDHLLERLAATY</sequence>
<dbReference type="OrthoDB" id="288590at2759"/>
<name>A0A1J9QKM3_9PEZI</name>
<evidence type="ECO:0000256" key="2">
    <source>
        <dbReference type="RuleBase" id="RU003682"/>
    </source>
</evidence>
<dbReference type="InterPro" id="IPR027443">
    <property type="entry name" value="IPNS-like_sf"/>
</dbReference>
<dbReference type="InterPro" id="IPR026992">
    <property type="entry name" value="DIOX_N"/>
</dbReference>
<comment type="similarity">
    <text evidence="1 2">Belongs to the iron/ascorbate-dependent oxidoreductase family.</text>
</comment>
<feature type="domain" description="Fe2OG dioxygenase" evidence="3">
    <location>
        <begin position="193"/>
        <end position="309"/>
    </location>
</feature>
<dbReference type="PROSITE" id="PS51471">
    <property type="entry name" value="FE2OG_OXY"/>
    <property type="match status" value="1"/>
</dbReference>
<evidence type="ECO:0000313" key="5">
    <source>
        <dbReference type="Proteomes" id="UP000183809"/>
    </source>
</evidence>
<evidence type="ECO:0000259" key="3">
    <source>
        <dbReference type="PROSITE" id="PS51471"/>
    </source>
</evidence>